<keyword evidence="1" id="KW-0472">Membrane</keyword>
<feature type="transmembrane region" description="Helical" evidence="1">
    <location>
        <begin position="75"/>
        <end position="93"/>
    </location>
</feature>
<name>A0ABP9LR22_9RHOB</name>
<feature type="transmembrane region" description="Helical" evidence="1">
    <location>
        <begin position="50"/>
        <end position="68"/>
    </location>
</feature>
<comment type="caution">
    <text evidence="2">The sequence shown here is derived from an EMBL/GenBank/DDBJ whole genome shotgun (WGS) entry which is preliminary data.</text>
</comment>
<protein>
    <recommendedName>
        <fullName evidence="4">DoxX family protein</fullName>
    </recommendedName>
</protein>
<evidence type="ECO:0000313" key="2">
    <source>
        <dbReference type="EMBL" id="GAA5081403.1"/>
    </source>
</evidence>
<sequence length="132" mass="14187">MKTIEGTVCLLARLSLGLSYIGLAALEVIGIEPIDGYQFFHLQPSIAAELFNDLGMILLAVVASWLILGIRTRITALLGLALMLATAWSNQYLQTSSAWAVYASSAVLMTVPLLLCGGGHYALVRRGWHGLV</sequence>
<gene>
    <name evidence="2" type="ORF">GCM10023209_36060</name>
</gene>
<keyword evidence="3" id="KW-1185">Reference proteome</keyword>
<dbReference type="EMBL" id="BAABHW010000007">
    <property type="protein sequence ID" value="GAA5081403.1"/>
    <property type="molecule type" value="Genomic_DNA"/>
</dbReference>
<evidence type="ECO:0000256" key="1">
    <source>
        <dbReference type="SAM" id="Phobius"/>
    </source>
</evidence>
<accession>A0ABP9LR22</accession>
<evidence type="ECO:0008006" key="4">
    <source>
        <dbReference type="Google" id="ProtNLM"/>
    </source>
</evidence>
<proteinExistence type="predicted"/>
<keyword evidence="1" id="KW-0812">Transmembrane</keyword>
<reference evidence="3" key="1">
    <citation type="journal article" date="2019" name="Int. J. Syst. Evol. Microbiol.">
        <title>The Global Catalogue of Microorganisms (GCM) 10K type strain sequencing project: providing services to taxonomists for standard genome sequencing and annotation.</title>
        <authorList>
            <consortium name="The Broad Institute Genomics Platform"/>
            <consortium name="The Broad Institute Genome Sequencing Center for Infectious Disease"/>
            <person name="Wu L."/>
            <person name="Ma J."/>
        </authorList>
    </citation>
    <scope>NUCLEOTIDE SEQUENCE [LARGE SCALE GENOMIC DNA]</scope>
    <source>
        <strain evidence="3">JCM 18015</strain>
    </source>
</reference>
<dbReference type="Proteomes" id="UP001499910">
    <property type="component" value="Unassembled WGS sequence"/>
</dbReference>
<feature type="transmembrane region" description="Helical" evidence="1">
    <location>
        <begin position="99"/>
        <end position="124"/>
    </location>
</feature>
<evidence type="ECO:0000313" key="3">
    <source>
        <dbReference type="Proteomes" id="UP001499910"/>
    </source>
</evidence>
<dbReference type="RefSeq" id="WP_259554084.1">
    <property type="nucleotide sequence ID" value="NZ_BAABHW010000007.1"/>
</dbReference>
<keyword evidence="1" id="KW-1133">Transmembrane helix</keyword>
<organism evidence="2 3">
    <name type="scientific">[Roseibacterium] beibuensis</name>
    <dbReference type="NCBI Taxonomy" id="1193142"/>
    <lineage>
        <taxon>Bacteria</taxon>
        <taxon>Pseudomonadati</taxon>
        <taxon>Pseudomonadota</taxon>
        <taxon>Alphaproteobacteria</taxon>
        <taxon>Rhodobacterales</taxon>
        <taxon>Roseobacteraceae</taxon>
        <taxon>Roseicyclus</taxon>
    </lineage>
</organism>